<dbReference type="InterPro" id="IPR044643">
    <property type="entry name" value="TrpF_fam"/>
</dbReference>
<dbReference type="UniPathway" id="UPA00035">
    <property type="reaction ID" value="UER00042"/>
</dbReference>
<keyword evidence="6 9" id="KW-0822">Tryptophan biosynthesis</keyword>
<keyword evidence="7 9" id="KW-0057">Aromatic amino acid biosynthesis</keyword>
<dbReference type="InterPro" id="IPR013785">
    <property type="entry name" value="Aldolase_TIM"/>
</dbReference>
<reference evidence="11 12" key="1">
    <citation type="submission" date="2019-02" db="EMBL/GenBank/DDBJ databases">
        <title>Deep-cultivation of Planctomycetes and their phenomic and genomic characterization uncovers novel biology.</title>
        <authorList>
            <person name="Wiegand S."/>
            <person name="Jogler M."/>
            <person name="Boedeker C."/>
            <person name="Pinto D."/>
            <person name="Vollmers J."/>
            <person name="Rivas-Marin E."/>
            <person name="Kohn T."/>
            <person name="Peeters S.H."/>
            <person name="Heuer A."/>
            <person name="Rast P."/>
            <person name="Oberbeckmann S."/>
            <person name="Bunk B."/>
            <person name="Jeske O."/>
            <person name="Meyerdierks A."/>
            <person name="Storesund J.E."/>
            <person name="Kallscheuer N."/>
            <person name="Luecker S."/>
            <person name="Lage O.M."/>
            <person name="Pohl T."/>
            <person name="Merkel B.J."/>
            <person name="Hornburger P."/>
            <person name="Mueller R.-W."/>
            <person name="Bruemmer F."/>
            <person name="Labrenz M."/>
            <person name="Spormann A.M."/>
            <person name="Op den Camp H."/>
            <person name="Overmann J."/>
            <person name="Amann R."/>
            <person name="Jetten M.S.M."/>
            <person name="Mascher T."/>
            <person name="Medema M.H."/>
            <person name="Devos D.P."/>
            <person name="Kaster A.-K."/>
            <person name="Ovreas L."/>
            <person name="Rohde M."/>
            <person name="Galperin M.Y."/>
            <person name="Jogler C."/>
        </authorList>
    </citation>
    <scope>NUCLEOTIDE SEQUENCE [LARGE SCALE GENOMIC DNA]</scope>
    <source>
        <strain evidence="11 12">KS4</strain>
    </source>
</reference>
<dbReference type="Gene3D" id="3.20.20.70">
    <property type="entry name" value="Aldolase class I"/>
    <property type="match status" value="1"/>
</dbReference>
<comment type="catalytic activity">
    <reaction evidence="1 9">
        <text>N-(5-phospho-beta-D-ribosyl)anthranilate = 1-(2-carboxyphenylamino)-1-deoxy-D-ribulose 5-phosphate</text>
        <dbReference type="Rhea" id="RHEA:21540"/>
        <dbReference type="ChEBI" id="CHEBI:18277"/>
        <dbReference type="ChEBI" id="CHEBI:58613"/>
        <dbReference type="EC" id="5.3.1.24"/>
    </reaction>
</comment>
<evidence type="ECO:0000259" key="10">
    <source>
        <dbReference type="Pfam" id="PF00697"/>
    </source>
</evidence>
<evidence type="ECO:0000256" key="6">
    <source>
        <dbReference type="ARBA" id="ARBA00022822"/>
    </source>
</evidence>
<dbReference type="EC" id="5.3.1.24" evidence="3 9"/>
<evidence type="ECO:0000313" key="12">
    <source>
        <dbReference type="Proteomes" id="UP000317369"/>
    </source>
</evidence>
<accession>A0A517YSU7</accession>
<dbReference type="PANTHER" id="PTHR42894">
    <property type="entry name" value="N-(5'-PHOSPHORIBOSYL)ANTHRANILATE ISOMERASE"/>
    <property type="match status" value="1"/>
</dbReference>
<dbReference type="KEGG" id="pcor:KS4_13520"/>
<comment type="similarity">
    <text evidence="9">Belongs to the TrpF family.</text>
</comment>
<evidence type="ECO:0000256" key="5">
    <source>
        <dbReference type="ARBA" id="ARBA00022605"/>
    </source>
</evidence>
<evidence type="ECO:0000256" key="7">
    <source>
        <dbReference type="ARBA" id="ARBA00023141"/>
    </source>
</evidence>
<keyword evidence="5 9" id="KW-0028">Amino-acid biosynthesis</keyword>
<dbReference type="CDD" id="cd00405">
    <property type="entry name" value="PRAI"/>
    <property type="match status" value="1"/>
</dbReference>
<keyword evidence="12" id="KW-1185">Reference proteome</keyword>
<dbReference type="RefSeq" id="WP_145076223.1">
    <property type="nucleotide sequence ID" value="NZ_CP036425.1"/>
</dbReference>
<dbReference type="HAMAP" id="MF_00135">
    <property type="entry name" value="PRAI"/>
    <property type="match status" value="1"/>
</dbReference>
<dbReference type="AlphaFoldDB" id="A0A517YSU7"/>
<dbReference type="Pfam" id="PF00697">
    <property type="entry name" value="PRAI"/>
    <property type="match status" value="1"/>
</dbReference>
<organism evidence="11 12">
    <name type="scientific">Poriferisphaera corsica</name>
    <dbReference type="NCBI Taxonomy" id="2528020"/>
    <lineage>
        <taxon>Bacteria</taxon>
        <taxon>Pseudomonadati</taxon>
        <taxon>Planctomycetota</taxon>
        <taxon>Phycisphaerae</taxon>
        <taxon>Phycisphaerales</taxon>
        <taxon>Phycisphaeraceae</taxon>
        <taxon>Poriferisphaera</taxon>
    </lineage>
</organism>
<dbReference type="GO" id="GO:0004640">
    <property type="term" value="F:phosphoribosylanthranilate isomerase activity"/>
    <property type="evidence" value="ECO:0007669"/>
    <property type="project" value="UniProtKB-UniRule"/>
</dbReference>
<dbReference type="GO" id="GO:0000162">
    <property type="term" value="P:L-tryptophan biosynthetic process"/>
    <property type="evidence" value="ECO:0007669"/>
    <property type="project" value="UniProtKB-UniRule"/>
</dbReference>
<dbReference type="SUPFAM" id="SSF51366">
    <property type="entry name" value="Ribulose-phoshate binding barrel"/>
    <property type="match status" value="1"/>
</dbReference>
<evidence type="ECO:0000256" key="4">
    <source>
        <dbReference type="ARBA" id="ARBA00022272"/>
    </source>
</evidence>
<name>A0A517YSU7_9BACT</name>
<evidence type="ECO:0000313" key="11">
    <source>
        <dbReference type="EMBL" id="QDU33306.1"/>
    </source>
</evidence>
<evidence type="ECO:0000256" key="2">
    <source>
        <dbReference type="ARBA" id="ARBA00004664"/>
    </source>
</evidence>
<protein>
    <recommendedName>
        <fullName evidence="4 9">N-(5'-phosphoribosyl)anthranilate isomerase</fullName>
        <shortName evidence="9">PRAI</shortName>
        <ecNumber evidence="3 9">5.3.1.24</ecNumber>
    </recommendedName>
</protein>
<evidence type="ECO:0000256" key="8">
    <source>
        <dbReference type="ARBA" id="ARBA00023235"/>
    </source>
</evidence>
<dbReference type="PANTHER" id="PTHR42894:SF1">
    <property type="entry name" value="N-(5'-PHOSPHORIBOSYL)ANTHRANILATE ISOMERASE"/>
    <property type="match status" value="1"/>
</dbReference>
<evidence type="ECO:0000256" key="3">
    <source>
        <dbReference type="ARBA" id="ARBA00012572"/>
    </source>
</evidence>
<dbReference type="Proteomes" id="UP000317369">
    <property type="component" value="Chromosome"/>
</dbReference>
<evidence type="ECO:0000256" key="9">
    <source>
        <dbReference type="HAMAP-Rule" id="MF_00135"/>
    </source>
</evidence>
<dbReference type="InterPro" id="IPR011060">
    <property type="entry name" value="RibuloseP-bd_barrel"/>
</dbReference>
<comment type="pathway">
    <text evidence="2 9">Amino-acid biosynthesis; L-tryptophan biosynthesis; L-tryptophan from chorismate: step 3/5.</text>
</comment>
<sequence>MSRTRIKICGIRDEQMANIAAQAGADAIGLVFVEKSPRNIAIDTARQIVQSLPPLVEPIGLFVDEDADHVRHVAEQVGINTVQLHGRESMDDVLALDNLTVLKAVTFSNDPQKLEELIDEWSDPPSHLKALLWDADASDANEGLLGGTGHRFDWDAFAKLIYSGKIDRLPKPILAGGLNPDNVAHAIEIVQPYAVDVSSGVESSRGIKDPDLIVQFCEQSQQAKCD</sequence>
<gene>
    <name evidence="9 11" type="primary">trpF</name>
    <name evidence="11" type="ORF">KS4_13520</name>
</gene>
<feature type="domain" description="N-(5'phosphoribosyl) anthranilate isomerase (PRAI)" evidence="10">
    <location>
        <begin position="6"/>
        <end position="218"/>
    </location>
</feature>
<evidence type="ECO:0000256" key="1">
    <source>
        <dbReference type="ARBA" id="ARBA00001164"/>
    </source>
</evidence>
<dbReference type="EMBL" id="CP036425">
    <property type="protein sequence ID" value="QDU33306.1"/>
    <property type="molecule type" value="Genomic_DNA"/>
</dbReference>
<dbReference type="OrthoDB" id="9786954at2"/>
<dbReference type="InterPro" id="IPR001240">
    <property type="entry name" value="PRAI_dom"/>
</dbReference>
<keyword evidence="8 9" id="KW-0413">Isomerase</keyword>
<proteinExistence type="inferred from homology"/>